<accession>A0A7S0LNB5</accession>
<proteinExistence type="inferred from homology"/>
<feature type="compositionally biased region" description="Acidic residues" evidence="2">
    <location>
        <begin position="24"/>
        <end position="90"/>
    </location>
</feature>
<reference evidence="3" key="1">
    <citation type="submission" date="2021-01" db="EMBL/GenBank/DDBJ databases">
        <authorList>
            <person name="Corre E."/>
            <person name="Pelletier E."/>
            <person name="Niang G."/>
            <person name="Scheremetjew M."/>
            <person name="Finn R."/>
            <person name="Kale V."/>
            <person name="Holt S."/>
            <person name="Cochrane G."/>
            <person name="Meng A."/>
            <person name="Brown T."/>
            <person name="Cohen L."/>
        </authorList>
    </citation>
    <scope>NUCLEOTIDE SEQUENCE</scope>
    <source>
        <strain evidence="3">PLY182g</strain>
    </source>
</reference>
<feature type="region of interest" description="Disordered" evidence="2">
    <location>
        <begin position="1"/>
        <end position="99"/>
    </location>
</feature>
<dbReference type="AlphaFoldDB" id="A0A7S0LNB5"/>
<comment type="similarity">
    <text evidence="1">Belongs to the BCP1 family.</text>
</comment>
<evidence type="ECO:0000313" key="3">
    <source>
        <dbReference type="EMBL" id="CAD8617872.1"/>
    </source>
</evidence>
<dbReference type="InterPro" id="IPR025602">
    <property type="entry name" value="BCP1_family"/>
</dbReference>
<dbReference type="PANTHER" id="PTHR13261:SF0">
    <property type="entry name" value="BRCA2 AND CDKN1A-INTERACTING PROTEIN"/>
    <property type="match status" value="1"/>
</dbReference>
<dbReference type="EMBL" id="HBEY01044317">
    <property type="protein sequence ID" value="CAD8617872.1"/>
    <property type="molecule type" value="Transcribed_RNA"/>
</dbReference>
<gene>
    <name evidence="3" type="ORF">CPEL01642_LOCUS21253</name>
</gene>
<dbReference type="PANTHER" id="PTHR13261">
    <property type="entry name" value="BRCA2 AND CDKN1A INTERACTING PROTEIN"/>
    <property type="match status" value="1"/>
</dbReference>
<sequence length="348" mass="38170">MSSLTARSRHGGAGVADAPTAVGLDDEEGAREEEGDEDEDEEDEDEEEEEDDDDDDAAADEDDDEDDDDNDDDEDDEDDEDERDEDEDLALAEAEGTDVSATERLNIEFTFFDPRPNDALHIRALLQAGTLSATGVNTLELADYISEQAAVGTLIKADDDVFGFLTALPLQHLRNHACVKPLISLVFDCCSQPAAKQALATLLTGRDSIGLLISERLVNAPLQLVPDLLESLVQDIEWAKENEEEPPLRAAFDFRHLLLVCKVTKAAPGEVSSELPRKKQKKGSAKVIGLGWEELQALHFDRVEEEALAYEAEWCCHLSTPGASLLLALLTPLTVKRMVPKLRAIMCD</sequence>
<organism evidence="3">
    <name type="scientific">Coccolithus braarudii</name>
    <dbReference type="NCBI Taxonomy" id="221442"/>
    <lineage>
        <taxon>Eukaryota</taxon>
        <taxon>Haptista</taxon>
        <taxon>Haptophyta</taxon>
        <taxon>Prymnesiophyceae</taxon>
        <taxon>Coccolithales</taxon>
        <taxon>Coccolithaceae</taxon>
        <taxon>Coccolithus</taxon>
    </lineage>
</organism>
<evidence type="ECO:0000256" key="2">
    <source>
        <dbReference type="SAM" id="MobiDB-lite"/>
    </source>
</evidence>
<dbReference type="GO" id="GO:0005634">
    <property type="term" value="C:nucleus"/>
    <property type="evidence" value="ECO:0007669"/>
    <property type="project" value="TreeGrafter"/>
</dbReference>
<dbReference type="Pfam" id="PF13862">
    <property type="entry name" value="BCCIP"/>
    <property type="match status" value="1"/>
</dbReference>
<protein>
    <recommendedName>
        <fullName evidence="4">Protein BCP1</fullName>
    </recommendedName>
</protein>
<evidence type="ECO:0000256" key="1">
    <source>
        <dbReference type="ARBA" id="ARBA00006781"/>
    </source>
</evidence>
<evidence type="ECO:0008006" key="4">
    <source>
        <dbReference type="Google" id="ProtNLM"/>
    </source>
</evidence>
<name>A0A7S0LNB5_9EUKA</name>